<dbReference type="STRING" id="35608.A0A2U1N2Z2"/>
<accession>A0A2U1N2Z2</accession>
<dbReference type="InterPro" id="IPR000308">
    <property type="entry name" value="14-3-3"/>
</dbReference>
<dbReference type="SMART" id="SM00101">
    <property type="entry name" value="14_3_3"/>
    <property type="match status" value="1"/>
</dbReference>
<dbReference type="OrthoDB" id="10260625at2759"/>
<evidence type="ECO:0000313" key="4">
    <source>
        <dbReference type="EMBL" id="PWA67863.1"/>
    </source>
</evidence>
<feature type="site" description="Interaction with phosphoserine on interacting protein" evidence="2">
    <location>
        <position position="135"/>
    </location>
</feature>
<evidence type="ECO:0000256" key="1">
    <source>
        <dbReference type="ARBA" id="ARBA00006141"/>
    </source>
</evidence>
<reference evidence="4 5" key="1">
    <citation type="journal article" date="2018" name="Mol. Plant">
        <title>The genome of Artemisia annua provides insight into the evolution of Asteraceae family and artemisinin biosynthesis.</title>
        <authorList>
            <person name="Shen Q."/>
            <person name="Zhang L."/>
            <person name="Liao Z."/>
            <person name="Wang S."/>
            <person name="Yan T."/>
            <person name="Shi P."/>
            <person name="Liu M."/>
            <person name="Fu X."/>
            <person name="Pan Q."/>
            <person name="Wang Y."/>
            <person name="Lv Z."/>
            <person name="Lu X."/>
            <person name="Zhang F."/>
            <person name="Jiang W."/>
            <person name="Ma Y."/>
            <person name="Chen M."/>
            <person name="Hao X."/>
            <person name="Li L."/>
            <person name="Tang Y."/>
            <person name="Lv G."/>
            <person name="Zhou Y."/>
            <person name="Sun X."/>
            <person name="Brodelius P.E."/>
            <person name="Rose J.K.C."/>
            <person name="Tang K."/>
        </authorList>
    </citation>
    <scope>NUCLEOTIDE SEQUENCE [LARGE SCALE GENOMIC DNA]</scope>
    <source>
        <strain evidence="5">cv. Huhao1</strain>
        <tissue evidence="4">Leaf</tissue>
    </source>
</reference>
<dbReference type="AlphaFoldDB" id="A0A2U1N2Z2"/>
<gene>
    <name evidence="4" type="ORF">CTI12_AA313780</name>
</gene>
<evidence type="ECO:0000256" key="2">
    <source>
        <dbReference type="PIRSR" id="PIRSR000868-1"/>
    </source>
</evidence>
<feature type="site" description="Interaction with phosphoserine on interacting protein" evidence="2">
    <location>
        <position position="62"/>
    </location>
</feature>
<comment type="caution">
    <text evidence="4">The sequence shown here is derived from an EMBL/GenBank/DDBJ whole genome shotgun (WGS) entry which is preliminary data.</text>
</comment>
<dbReference type="PRINTS" id="PR00305">
    <property type="entry name" value="1433ZETA"/>
</dbReference>
<dbReference type="Pfam" id="PF00244">
    <property type="entry name" value="14-3-3"/>
    <property type="match status" value="1"/>
</dbReference>
<dbReference type="PIRSF" id="PIRSF000868">
    <property type="entry name" value="14-3-3"/>
    <property type="match status" value="1"/>
</dbReference>
<feature type="domain" description="14-3-3" evidence="3">
    <location>
        <begin position="6"/>
        <end position="251"/>
    </location>
</feature>
<dbReference type="Proteomes" id="UP000245207">
    <property type="component" value="Unassembled WGS sequence"/>
</dbReference>
<dbReference type="EMBL" id="PKPP01003749">
    <property type="protein sequence ID" value="PWA67863.1"/>
    <property type="molecule type" value="Genomic_DNA"/>
</dbReference>
<dbReference type="InterPro" id="IPR036815">
    <property type="entry name" value="14-3-3_dom_sf"/>
</dbReference>
<dbReference type="SUPFAM" id="SSF48445">
    <property type="entry name" value="14-3-3 protein"/>
    <property type="match status" value="1"/>
</dbReference>
<sequence length="254" mass="29202">MASSARQEQLCMAKHFGEAELYDDMLNSMTKLISELSQTEEVTEEESRLMIIACKNVLGVRRNSWRTIFSIEQEEVDDNATHAKWAKEYRCKIESEINEICIGVLKLLDDKLLVGTKCSGESKVTYLKMKGDCYRYLAEGKVGDEKKQIAECALNAYKSAQDIAYAELSPLHPTYLLVAVSFSIFYYEILNMYDRACSVAQQAYDEGMTELVELEIDGGSCKDEDVIFQILRLLTDNLNMWKFDRQKQEMGYMW</sequence>
<organism evidence="4 5">
    <name type="scientific">Artemisia annua</name>
    <name type="common">Sweet wormwood</name>
    <dbReference type="NCBI Taxonomy" id="35608"/>
    <lineage>
        <taxon>Eukaryota</taxon>
        <taxon>Viridiplantae</taxon>
        <taxon>Streptophyta</taxon>
        <taxon>Embryophyta</taxon>
        <taxon>Tracheophyta</taxon>
        <taxon>Spermatophyta</taxon>
        <taxon>Magnoliopsida</taxon>
        <taxon>eudicotyledons</taxon>
        <taxon>Gunneridae</taxon>
        <taxon>Pentapetalae</taxon>
        <taxon>asterids</taxon>
        <taxon>campanulids</taxon>
        <taxon>Asterales</taxon>
        <taxon>Asteraceae</taxon>
        <taxon>Asteroideae</taxon>
        <taxon>Anthemideae</taxon>
        <taxon>Artemisiinae</taxon>
        <taxon>Artemisia</taxon>
    </lineage>
</organism>
<keyword evidence="5" id="KW-1185">Reference proteome</keyword>
<evidence type="ECO:0000259" key="3">
    <source>
        <dbReference type="SMART" id="SM00101"/>
    </source>
</evidence>
<dbReference type="PANTHER" id="PTHR18860">
    <property type="entry name" value="14-3-3 PROTEIN"/>
    <property type="match status" value="1"/>
</dbReference>
<dbReference type="InterPro" id="IPR023410">
    <property type="entry name" value="14-3-3_domain"/>
</dbReference>
<comment type="similarity">
    <text evidence="1">Belongs to the 14-3-3 family.</text>
</comment>
<proteinExistence type="inferred from homology"/>
<name>A0A2U1N2Z2_ARTAN</name>
<evidence type="ECO:0000313" key="5">
    <source>
        <dbReference type="Proteomes" id="UP000245207"/>
    </source>
</evidence>
<protein>
    <submittedName>
        <fullName evidence="4">14-3-3-like protein 16R</fullName>
    </submittedName>
</protein>
<dbReference type="Gene3D" id="1.20.190.20">
    <property type="entry name" value="14-3-3 domain"/>
    <property type="match status" value="1"/>
</dbReference>